<name>A0A8S3YCU4_9EUPU</name>
<dbReference type="Proteomes" id="UP000678393">
    <property type="component" value="Unassembled WGS sequence"/>
</dbReference>
<keyword evidence="2" id="KW-1185">Reference proteome</keyword>
<evidence type="ECO:0000313" key="1">
    <source>
        <dbReference type="EMBL" id="CAG5115079.1"/>
    </source>
</evidence>
<evidence type="ECO:0000313" key="2">
    <source>
        <dbReference type="Proteomes" id="UP000678393"/>
    </source>
</evidence>
<sequence>PTLFTSPQTYLAETHTKGTLVQSAQQKNISVEQEILHRSMMFAARQRRTQAGTECEDTAKIYRSYCLSSSKKIEALKSCSFFLHNPDLIYCMDPPS</sequence>
<gene>
    <name evidence="1" type="ORF">CUNI_LOCUS637</name>
</gene>
<feature type="non-terminal residue" evidence="1">
    <location>
        <position position="1"/>
    </location>
</feature>
<accession>A0A8S3YCU4</accession>
<proteinExistence type="predicted"/>
<dbReference type="AlphaFoldDB" id="A0A8S3YCU4"/>
<protein>
    <submittedName>
        <fullName evidence="1">Uncharacterized protein</fullName>
    </submittedName>
</protein>
<dbReference type="EMBL" id="CAJHNH020000073">
    <property type="protein sequence ID" value="CAG5115079.1"/>
    <property type="molecule type" value="Genomic_DNA"/>
</dbReference>
<feature type="non-terminal residue" evidence="1">
    <location>
        <position position="96"/>
    </location>
</feature>
<comment type="caution">
    <text evidence="1">The sequence shown here is derived from an EMBL/GenBank/DDBJ whole genome shotgun (WGS) entry which is preliminary data.</text>
</comment>
<organism evidence="1 2">
    <name type="scientific">Candidula unifasciata</name>
    <dbReference type="NCBI Taxonomy" id="100452"/>
    <lineage>
        <taxon>Eukaryota</taxon>
        <taxon>Metazoa</taxon>
        <taxon>Spiralia</taxon>
        <taxon>Lophotrochozoa</taxon>
        <taxon>Mollusca</taxon>
        <taxon>Gastropoda</taxon>
        <taxon>Heterobranchia</taxon>
        <taxon>Euthyneura</taxon>
        <taxon>Panpulmonata</taxon>
        <taxon>Eupulmonata</taxon>
        <taxon>Stylommatophora</taxon>
        <taxon>Helicina</taxon>
        <taxon>Helicoidea</taxon>
        <taxon>Geomitridae</taxon>
        <taxon>Candidula</taxon>
    </lineage>
</organism>
<reference evidence="1" key="1">
    <citation type="submission" date="2021-04" db="EMBL/GenBank/DDBJ databases">
        <authorList>
            <consortium name="Molecular Ecology Group"/>
        </authorList>
    </citation>
    <scope>NUCLEOTIDE SEQUENCE</scope>
</reference>